<organism evidence="3">
    <name type="scientific">viral metagenome</name>
    <dbReference type="NCBI Taxonomy" id="1070528"/>
    <lineage>
        <taxon>unclassified sequences</taxon>
        <taxon>metagenomes</taxon>
        <taxon>organismal metagenomes</taxon>
    </lineage>
</organism>
<reference evidence="3" key="1">
    <citation type="journal article" date="2020" name="Nature">
        <title>Giant virus diversity and host interactions through global metagenomics.</title>
        <authorList>
            <person name="Schulz F."/>
            <person name="Roux S."/>
            <person name="Paez-Espino D."/>
            <person name="Jungbluth S."/>
            <person name="Walsh D.A."/>
            <person name="Denef V.J."/>
            <person name="McMahon K.D."/>
            <person name="Konstantinidis K.T."/>
            <person name="Eloe-Fadrosh E.A."/>
            <person name="Kyrpides N.C."/>
            <person name="Woyke T."/>
        </authorList>
    </citation>
    <scope>NUCLEOTIDE SEQUENCE</scope>
    <source>
        <strain evidence="3">GVMAG-M-3300009151-50</strain>
    </source>
</reference>
<keyword evidence="2" id="KW-0812">Transmembrane</keyword>
<feature type="compositionally biased region" description="Pro residues" evidence="1">
    <location>
        <begin position="8"/>
        <end position="26"/>
    </location>
</feature>
<feature type="transmembrane region" description="Helical" evidence="2">
    <location>
        <begin position="157"/>
        <end position="179"/>
    </location>
</feature>
<evidence type="ECO:0000256" key="1">
    <source>
        <dbReference type="SAM" id="MobiDB-lite"/>
    </source>
</evidence>
<keyword evidence="2" id="KW-0472">Membrane</keyword>
<feature type="region of interest" description="Disordered" evidence="1">
    <location>
        <begin position="1"/>
        <end position="30"/>
    </location>
</feature>
<evidence type="ECO:0000313" key="3">
    <source>
        <dbReference type="EMBL" id="QHT30857.1"/>
    </source>
</evidence>
<keyword evidence="2" id="KW-1133">Transmembrane helix</keyword>
<accession>A0A6C0EPB1</accession>
<proteinExistence type="predicted"/>
<dbReference type="EMBL" id="MN738913">
    <property type="protein sequence ID" value="QHT30857.1"/>
    <property type="molecule type" value="Genomic_DNA"/>
</dbReference>
<protein>
    <submittedName>
        <fullName evidence="3">Uncharacterized protein</fullName>
    </submittedName>
</protein>
<dbReference type="AlphaFoldDB" id="A0A6C0EPB1"/>
<sequence>MGNQPSSPSAPPPPPTPAPPPLPPPCDLNCQKQKDLALLKTALDTATENQSQDPEGYEKARIAYNTLLSGQGWLNTEKQRIATEVVEPVLKQYRNTYDSLKGEKKSQAVFTNLSDMLKSQEEGDQSTNTFLKKEITAEKDRADVLNRLNDLNVVTTGYLSIFVDVLIALFAIGVLYIGYTKFISVSTSVSSVPT</sequence>
<name>A0A6C0EPB1_9ZZZZ</name>
<evidence type="ECO:0000256" key="2">
    <source>
        <dbReference type="SAM" id="Phobius"/>
    </source>
</evidence>